<dbReference type="GO" id="GO:0006265">
    <property type="term" value="P:DNA topological change"/>
    <property type="evidence" value="ECO:0007669"/>
    <property type="project" value="InterPro"/>
</dbReference>
<dbReference type="GO" id="GO:0000706">
    <property type="term" value="P:meiotic DNA double-strand break processing"/>
    <property type="evidence" value="ECO:0007669"/>
    <property type="project" value="TreeGrafter"/>
</dbReference>
<dbReference type="CDD" id="cd00223">
    <property type="entry name" value="TOPRIM_TopoIIB_SPO"/>
    <property type="match status" value="1"/>
</dbReference>
<dbReference type="Pfam" id="PF21180">
    <property type="entry name" value="TOP6A-Spo11_Toprim"/>
    <property type="match status" value="1"/>
</dbReference>
<feature type="domain" description="Topoisomerase 6 subunit A/Spo11 TOPRIM" evidence="1">
    <location>
        <begin position="165"/>
        <end position="333"/>
    </location>
</feature>
<proteinExistence type="predicted"/>
<protein>
    <submittedName>
        <fullName evidence="2">Meiotic recombination protein SPO11</fullName>
    </submittedName>
</protein>
<dbReference type="InterPro" id="IPR004085">
    <property type="entry name" value="TopoVI_A"/>
</dbReference>
<evidence type="ECO:0000313" key="2">
    <source>
        <dbReference type="EMBL" id="JAD08815.1"/>
    </source>
</evidence>
<reference evidence="2" key="1">
    <citation type="submission" date="2014-11" db="EMBL/GenBank/DDBJ databases">
        <authorList>
            <person name="Geib S."/>
        </authorList>
    </citation>
    <scope>NUCLEOTIDE SEQUENCE</scope>
</reference>
<dbReference type="GO" id="GO:0003677">
    <property type="term" value="F:DNA binding"/>
    <property type="evidence" value="ECO:0007669"/>
    <property type="project" value="InterPro"/>
</dbReference>
<dbReference type="PANTHER" id="PTHR10848:SF0">
    <property type="entry name" value="MEIOTIC RECOMBINATION PROTEIN SPO11"/>
    <property type="match status" value="1"/>
</dbReference>
<dbReference type="PRINTS" id="PR01552">
    <property type="entry name" value="TPISMRASE6A"/>
</dbReference>
<name>A0A0A1XCZ0_ZEUCU</name>
<dbReference type="GO" id="GO:0042138">
    <property type="term" value="P:meiotic DNA double-strand break formation"/>
    <property type="evidence" value="ECO:0007669"/>
    <property type="project" value="TreeGrafter"/>
</dbReference>
<dbReference type="PRINTS" id="PR01550">
    <property type="entry name" value="TOP6AFAMILY"/>
</dbReference>
<accession>A0A0A1XCZ0</accession>
<dbReference type="InterPro" id="IPR034136">
    <property type="entry name" value="TOPRIM_Topo6A/Spo11"/>
</dbReference>
<sequence length="339" mass="39036">MKHLILVNNIEKIVIIFLENLISCRRGICKIRCRKNVRSMTLLERVASCKMAHFQRSSLCFYLLMEVHNSLLAGDKCSLRELFYKDPANNCKTINIYNSLKDVCELLRTTPWSLGISASGKGLIAGSIRLLLINGDMIDCYTHAGAVLLPQEHNAIKRLETNASFVLIVEKDTIFSKLISQRIFETIGKDIILITAKGYPDLCTRHIVQRLSVEHKLPIYALFDADPFGIEILLIYQFGSRKMSYDISKYLICPSIQWLGIHPTEMNMFNFSSVSLNACDNRKLQKILHYNYLKPAIRVELQLMQILQRKVHIDELHCMTQKFLINDYVPNKIKRNLTI</sequence>
<organism evidence="2">
    <name type="scientific">Zeugodacus cucurbitae</name>
    <name type="common">Melon fruit fly</name>
    <name type="synonym">Bactrocera cucurbitae</name>
    <dbReference type="NCBI Taxonomy" id="28588"/>
    <lineage>
        <taxon>Eukaryota</taxon>
        <taxon>Metazoa</taxon>
        <taxon>Ecdysozoa</taxon>
        <taxon>Arthropoda</taxon>
        <taxon>Hexapoda</taxon>
        <taxon>Insecta</taxon>
        <taxon>Pterygota</taxon>
        <taxon>Neoptera</taxon>
        <taxon>Endopterygota</taxon>
        <taxon>Diptera</taxon>
        <taxon>Brachycera</taxon>
        <taxon>Muscomorpha</taxon>
        <taxon>Tephritoidea</taxon>
        <taxon>Tephritidae</taxon>
        <taxon>Zeugodacus</taxon>
        <taxon>Zeugodacus</taxon>
    </lineage>
</organism>
<dbReference type="EMBL" id="GBXI01005477">
    <property type="protein sequence ID" value="JAD08815.1"/>
    <property type="molecule type" value="Transcribed_RNA"/>
</dbReference>
<dbReference type="GO" id="GO:0003918">
    <property type="term" value="F:DNA topoisomerase type II (double strand cut, ATP-hydrolyzing) activity"/>
    <property type="evidence" value="ECO:0007669"/>
    <property type="project" value="InterPro"/>
</dbReference>
<dbReference type="SUPFAM" id="SSF56726">
    <property type="entry name" value="DNA topoisomerase IV, alpha subunit"/>
    <property type="match status" value="1"/>
</dbReference>
<evidence type="ECO:0000259" key="1">
    <source>
        <dbReference type="Pfam" id="PF21180"/>
    </source>
</evidence>
<reference evidence="2" key="2">
    <citation type="journal article" date="2015" name="Gigascience">
        <title>Reconstructing a comprehensive transcriptome assembly of a white-pupal translocated strain of the pest fruit fly Bactrocera cucurbitae.</title>
        <authorList>
            <person name="Sim S.B."/>
            <person name="Calla B."/>
            <person name="Hall B."/>
            <person name="DeRego T."/>
            <person name="Geib S.M."/>
        </authorList>
    </citation>
    <scope>NUCLEOTIDE SEQUENCE</scope>
</reference>
<dbReference type="GO" id="GO:0000228">
    <property type="term" value="C:nuclear chromosome"/>
    <property type="evidence" value="ECO:0007669"/>
    <property type="project" value="TreeGrafter"/>
</dbReference>
<dbReference type="PANTHER" id="PTHR10848">
    <property type="entry name" value="MEIOTIC RECOMBINATION PROTEIN SPO11"/>
    <property type="match status" value="1"/>
</dbReference>
<gene>
    <name evidence="2" type="primary">SPO11</name>
    <name evidence="2" type="ORF">g.54505</name>
</gene>
<dbReference type="InterPro" id="IPR002815">
    <property type="entry name" value="Spo11/TopoVI_A"/>
</dbReference>
<dbReference type="AlphaFoldDB" id="A0A0A1XCZ0"/>
<dbReference type="GO" id="GO:0007131">
    <property type="term" value="P:reciprocal meiotic recombination"/>
    <property type="evidence" value="ECO:0007669"/>
    <property type="project" value="TreeGrafter"/>
</dbReference>
<dbReference type="InterPro" id="IPR036078">
    <property type="entry name" value="Spo11/TopoVI_A_sf"/>
</dbReference>
<dbReference type="Gene3D" id="3.40.1360.10">
    <property type="match status" value="1"/>
</dbReference>